<dbReference type="PANTHER" id="PTHR42713:SF3">
    <property type="entry name" value="TRANSCRIPTIONAL REGULATORY PROTEIN HPTR"/>
    <property type="match status" value="1"/>
</dbReference>
<dbReference type="AlphaFoldDB" id="D2MM17"/>
<sequence>MNILIADDEEIIRRNFVKRIVKEGLPFVEVYRAANGKEALQLFSERDIDIALIDINMPFKNGIDLIREIRQQNQKVILIIVSGYDDFRFAQQAVELGVFRYLLKPVDATEFISVIQEAIRQVRKYPKHHYSLMIKKILEDIQENMGNEDYSLKDVAKLLQLSDGYITKLIKKELGKTFVDLVTDIRIQHAKYLIDNNEANYKLYEIAEICGFSNQYYFSQVFKKVVGISPKQYSLRNWRE</sequence>
<proteinExistence type="predicted"/>
<keyword evidence="5" id="KW-0805">Transcription regulation</keyword>
<dbReference type="GO" id="GO:0003700">
    <property type="term" value="F:DNA-binding transcription factor activity"/>
    <property type="evidence" value="ECO:0007669"/>
    <property type="project" value="InterPro"/>
</dbReference>
<evidence type="ECO:0000256" key="8">
    <source>
        <dbReference type="PROSITE-ProRule" id="PRU00169"/>
    </source>
</evidence>
<dbReference type="eggNOG" id="COG4753">
    <property type="taxonomic scope" value="Bacteria"/>
</dbReference>
<evidence type="ECO:0000256" key="6">
    <source>
        <dbReference type="ARBA" id="ARBA00023125"/>
    </source>
</evidence>
<dbReference type="InterPro" id="IPR018060">
    <property type="entry name" value="HTH_AraC"/>
</dbReference>
<dbReference type="Pfam" id="PF12833">
    <property type="entry name" value="HTH_18"/>
    <property type="match status" value="1"/>
</dbReference>
<evidence type="ECO:0000256" key="3">
    <source>
        <dbReference type="ARBA" id="ARBA00022553"/>
    </source>
</evidence>
<comment type="caution">
    <text evidence="11">The sequence shown here is derived from an EMBL/GenBank/DDBJ whole genome shotgun (WGS) entry which is preliminary data.</text>
</comment>
<protein>
    <submittedName>
        <fullName evidence="11">Response regulator receiver domain protein</fullName>
    </submittedName>
</protein>
<comment type="subcellular location">
    <subcellularLocation>
        <location evidence="1">Cytoplasm</location>
    </subcellularLocation>
</comment>
<dbReference type="PRINTS" id="PR00032">
    <property type="entry name" value="HTHARAC"/>
</dbReference>
<evidence type="ECO:0000256" key="1">
    <source>
        <dbReference type="ARBA" id="ARBA00004496"/>
    </source>
</evidence>
<evidence type="ECO:0000259" key="9">
    <source>
        <dbReference type="PROSITE" id="PS01124"/>
    </source>
</evidence>
<dbReference type="STRING" id="679192.HMPREF9013_0786"/>
<gene>
    <name evidence="11" type="ORF">HMPREF9013_0786</name>
</gene>
<dbReference type="InterPro" id="IPR020449">
    <property type="entry name" value="Tscrpt_reg_AraC-type_HTH"/>
</dbReference>
<accession>D2MM17</accession>
<dbReference type="PROSITE" id="PS50110">
    <property type="entry name" value="RESPONSE_REGULATORY"/>
    <property type="match status" value="1"/>
</dbReference>
<evidence type="ECO:0000313" key="11">
    <source>
        <dbReference type="EMBL" id="EFC06093.1"/>
    </source>
</evidence>
<evidence type="ECO:0000313" key="12">
    <source>
        <dbReference type="Proteomes" id="UP000005017"/>
    </source>
</evidence>
<dbReference type="SMART" id="SM00342">
    <property type="entry name" value="HTH_ARAC"/>
    <property type="match status" value="1"/>
</dbReference>
<dbReference type="Gene3D" id="1.10.10.60">
    <property type="entry name" value="Homeodomain-like"/>
    <property type="match status" value="2"/>
</dbReference>
<evidence type="ECO:0000259" key="10">
    <source>
        <dbReference type="PROSITE" id="PS50110"/>
    </source>
</evidence>
<feature type="domain" description="Response regulatory" evidence="10">
    <location>
        <begin position="2"/>
        <end position="119"/>
    </location>
</feature>
<organism evidence="11 12">
    <name type="scientific">Bulleidia extructa W1219</name>
    <dbReference type="NCBI Taxonomy" id="679192"/>
    <lineage>
        <taxon>Bacteria</taxon>
        <taxon>Bacillati</taxon>
        <taxon>Bacillota</taxon>
        <taxon>Erysipelotrichia</taxon>
        <taxon>Erysipelotrichales</taxon>
        <taxon>Erysipelotrichaceae</taxon>
        <taxon>Bulleidia</taxon>
    </lineage>
</organism>
<dbReference type="Gene3D" id="3.40.50.2300">
    <property type="match status" value="1"/>
</dbReference>
<evidence type="ECO:0000256" key="5">
    <source>
        <dbReference type="ARBA" id="ARBA00023015"/>
    </source>
</evidence>
<dbReference type="SMART" id="SM00448">
    <property type="entry name" value="REC"/>
    <property type="match status" value="1"/>
</dbReference>
<feature type="domain" description="HTH araC/xylS-type" evidence="9">
    <location>
        <begin position="135"/>
        <end position="236"/>
    </location>
</feature>
<keyword evidence="3 8" id="KW-0597">Phosphoprotein</keyword>
<dbReference type="PROSITE" id="PS00041">
    <property type="entry name" value="HTH_ARAC_FAMILY_1"/>
    <property type="match status" value="1"/>
</dbReference>
<reference evidence="12" key="1">
    <citation type="submission" date="2009-12" db="EMBL/GenBank/DDBJ databases">
        <title>Sequence of Clostridiales genomosp. BVAB3 str. UPII9-5.</title>
        <authorList>
            <person name="Madupu R."/>
            <person name="Durkin A.S."/>
            <person name="Torralba M."/>
            <person name="Methe B."/>
            <person name="Sutton G.G."/>
            <person name="Strausberg R.L."/>
            <person name="Nelson K.E."/>
        </authorList>
    </citation>
    <scope>NUCLEOTIDE SEQUENCE [LARGE SCALE GENOMIC DNA]</scope>
    <source>
        <strain evidence="12">W1219</strain>
    </source>
</reference>
<keyword evidence="6" id="KW-0238">DNA-binding</keyword>
<name>D2MM17_9FIRM</name>
<dbReference type="Pfam" id="PF00072">
    <property type="entry name" value="Response_reg"/>
    <property type="match status" value="1"/>
</dbReference>
<dbReference type="InterPro" id="IPR009057">
    <property type="entry name" value="Homeodomain-like_sf"/>
</dbReference>
<dbReference type="PANTHER" id="PTHR42713">
    <property type="entry name" value="HISTIDINE KINASE-RELATED"/>
    <property type="match status" value="1"/>
</dbReference>
<evidence type="ECO:0000256" key="7">
    <source>
        <dbReference type="ARBA" id="ARBA00023163"/>
    </source>
</evidence>
<dbReference type="GO" id="GO:0043565">
    <property type="term" value="F:sequence-specific DNA binding"/>
    <property type="evidence" value="ECO:0007669"/>
    <property type="project" value="InterPro"/>
</dbReference>
<dbReference type="EMBL" id="ADFR01000002">
    <property type="protein sequence ID" value="EFC06093.1"/>
    <property type="molecule type" value="Genomic_DNA"/>
</dbReference>
<dbReference type="InterPro" id="IPR051552">
    <property type="entry name" value="HptR"/>
</dbReference>
<dbReference type="SUPFAM" id="SSF52172">
    <property type="entry name" value="CheY-like"/>
    <property type="match status" value="1"/>
</dbReference>
<dbReference type="GO" id="GO:0005737">
    <property type="term" value="C:cytoplasm"/>
    <property type="evidence" value="ECO:0007669"/>
    <property type="project" value="UniProtKB-SubCell"/>
</dbReference>
<dbReference type="eggNOG" id="COG2207">
    <property type="taxonomic scope" value="Bacteria"/>
</dbReference>
<keyword evidence="12" id="KW-1185">Reference proteome</keyword>
<keyword evidence="2" id="KW-0963">Cytoplasm</keyword>
<evidence type="ECO:0000256" key="2">
    <source>
        <dbReference type="ARBA" id="ARBA00022490"/>
    </source>
</evidence>
<dbReference type="GO" id="GO:0000160">
    <property type="term" value="P:phosphorelay signal transduction system"/>
    <property type="evidence" value="ECO:0007669"/>
    <property type="project" value="UniProtKB-KW"/>
</dbReference>
<dbReference type="Proteomes" id="UP000005017">
    <property type="component" value="Unassembled WGS sequence"/>
</dbReference>
<dbReference type="InterPro" id="IPR001789">
    <property type="entry name" value="Sig_transdc_resp-reg_receiver"/>
</dbReference>
<dbReference type="InterPro" id="IPR011006">
    <property type="entry name" value="CheY-like_superfamily"/>
</dbReference>
<keyword evidence="7" id="KW-0804">Transcription</keyword>
<dbReference type="SUPFAM" id="SSF46689">
    <property type="entry name" value="Homeodomain-like"/>
    <property type="match status" value="1"/>
</dbReference>
<evidence type="ECO:0000256" key="4">
    <source>
        <dbReference type="ARBA" id="ARBA00023012"/>
    </source>
</evidence>
<dbReference type="OrthoDB" id="9759232at2"/>
<dbReference type="RefSeq" id="WP_006626438.1">
    <property type="nucleotide sequence ID" value="NZ_ADFR01000002.1"/>
</dbReference>
<feature type="modified residue" description="4-aspartylphosphate" evidence="8">
    <location>
        <position position="54"/>
    </location>
</feature>
<dbReference type="InterPro" id="IPR018062">
    <property type="entry name" value="HTH_AraC-typ_CS"/>
</dbReference>
<keyword evidence="4" id="KW-0902">Two-component regulatory system</keyword>
<dbReference type="CDD" id="cd17536">
    <property type="entry name" value="REC_YesN-like"/>
    <property type="match status" value="1"/>
</dbReference>
<dbReference type="PROSITE" id="PS01124">
    <property type="entry name" value="HTH_ARAC_FAMILY_2"/>
    <property type="match status" value="1"/>
</dbReference>